<dbReference type="InterPro" id="IPR035093">
    <property type="entry name" value="RelE/ParE_toxin_dom_sf"/>
</dbReference>
<evidence type="ECO:0000313" key="1">
    <source>
        <dbReference type="EMBL" id="KAA5230090.1"/>
    </source>
</evidence>
<reference evidence="3 4" key="1">
    <citation type="journal article" date="2019" name="Nat. Med.">
        <title>A library of human gut bacterial isolates paired with longitudinal multiomics data enables mechanistic microbiome research.</title>
        <authorList>
            <person name="Poyet M."/>
            <person name="Groussin M."/>
            <person name="Gibbons S.M."/>
            <person name="Avila-Pacheco J."/>
            <person name="Jiang X."/>
            <person name="Kearney S.M."/>
            <person name="Perrotta A.R."/>
            <person name="Berdy B."/>
            <person name="Zhao S."/>
            <person name="Lieberman T.D."/>
            <person name="Swanson P.K."/>
            <person name="Smith M."/>
            <person name="Roesemann S."/>
            <person name="Alexander J.E."/>
            <person name="Rich S.A."/>
            <person name="Livny J."/>
            <person name="Vlamakis H."/>
            <person name="Clish C."/>
            <person name="Bullock K."/>
            <person name="Deik A."/>
            <person name="Scott J."/>
            <person name="Pierce K.A."/>
            <person name="Xavier R.J."/>
            <person name="Alm E.J."/>
        </authorList>
    </citation>
    <scope>NUCLEOTIDE SEQUENCE [LARGE SCALE GENOMIC DNA]</scope>
    <source>
        <strain evidence="2 4">BIOML-A2</strain>
        <strain evidence="1 3">BIOML-A6</strain>
    </source>
</reference>
<gene>
    <name evidence="2" type="ORF">F2Z09_10085</name>
    <name evidence="1" type="ORF">F2Z22_11420</name>
</gene>
<sequence length="121" mass="14112">MTIEDEEKSEDERMKKKALKLAIDWYRKSAEQDNEETVGALNIEELFSIHSLHYEVLEGDKAGISSIRVNDQYRIKFTVFNQEAETVVYICNILESSVRMLCRKYIDEVSDSSTQAKHFIQ</sequence>
<evidence type="ECO:0000313" key="2">
    <source>
        <dbReference type="EMBL" id="KAA5257933.1"/>
    </source>
</evidence>
<organism evidence="1 3">
    <name type="scientific">Bacteroides finegoldii</name>
    <dbReference type="NCBI Taxonomy" id="338188"/>
    <lineage>
        <taxon>Bacteria</taxon>
        <taxon>Pseudomonadati</taxon>
        <taxon>Bacteroidota</taxon>
        <taxon>Bacteroidia</taxon>
        <taxon>Bacteroidales</taxon>
        <taxon>Bacteroidaceae</taxon>
        <taxon>Bacteroides</taxon>
    </lineage>
</organism>
<name>A0A7J4YNX9_9BACE</name>
<proteinExistence type="predicted"/>
<dbReference type="Proteomes" id="UP000440198">
    <property type="component" value="Unassembled WGS sequence"/>
</dbReference>
<comment type="caution">
    <text evidence="1">The sequence shown here is derived from an EMBL/GenBank/DDBJ whole genome shotgun (WGS) entry which is preliminary data.</text>
</comment>
<evidence type="ECO:0000313" key="3">
    <source>
        <dbReference type="Proteomes" id="UP000421791"/>
    </source>
</evidence>
<accession>A0A7J4YNX9</accession>
<dbReference type="EMBL" id="VWAK01000016">
    <property type="protein sequence ID" value="KAA5230090.1"/>
    <property type="molecule type" value="Genomic_DNA"/>
</dbReference>
<dbReference type="Proteomes" id="UP000421791">
    <property type="component" value="Unassembled WGS sequence"/>
</dbReference>
<dbReference type="EMBL" id="VWAG01000014">
    <property type="protein sequence ID" value="KAA5257933.1"/>
    <property type="molecule type" value="Genomic_DNA"/>
</dbReference>
<dbReference type="Gene3D" id="3.30.2310.20">
    <property type="entry name" value="RelE-like"/>
    <property type="match status" value="1"/>
</dbReference>
<protein>
    <submittedName>
        <fullName evidence="1">Uncharacterized protein</fullName>
    </submittedName>
</protein>
<dbReference type="AlphaFoldDB" id="A0A7J4YNX9"/>
<evidence type="ECO:0000313" key="4">
    <source>
        <dbReference type="Proteomes" id="UP000440198"/>
    </source>
</evidence>
<dbReference type="SUPFAM" id="SSF143011">
    <property type="entry name" value="RelE-like"/>
    <property type="match status" value="1"/>
</dbReference>
<keyword evidence="4" id="KW-1185">Reference proteome</keyword>